<dbReference type="Gene3D" id="1.10.10.10">
    <property type="entry name" value="Winged helix-like DNA-binding domain superfamily/Winged helix DNA-binding domain"/>
    <property type="match status" value="1"/>
</dbReference>
<gene>
    <name evidence="3" type="ORF">GCM10007147_07330</name>
</gene>
<reference evidence="3 4" key="1">
    <citation type="journal article" date="2014" name="Int. J. Syst. Evol. Microbiol.">
        <title>Complete genome sequence of Corynebacterium casei LMG S-19264T (=DSM 44701T), isolated from a smear-ripened cheese.</title>
        <authorList>
            <consortium name="US DOE Joint Genome Institute (JGI-PGF)"/>
            <person name="Walter F."/>
            <person name="Albersmeier A."/>
            <person name="Kalinowski J."/>
            <person name="Ruckert C."/>
        </authorList>
    </citation>
    <scope>NUCLEOTIDE SEQUENCE [LARGE SCALE GENOMIC DNA]</scope>
    <source>
        <strain evidence="3 4">KCTC 19473</strain>
    </source>
</reference>
<protein>
    <submittedName>
        <fullName evidence="3">MarR family transcriptional regulator</fullName>
    </submittedName>
</protein>
<dbReference type="GO" id="GO:0006950">
    <property type="term" value="P:response to stress"/>
    <property type="evidence" value="ECO:0007669"/>
    <property type="project" value="TreeGrafter"/>
</dbReference>
<feature type="compositionally biased region" description="Basic and acidic residues" evidence="1">
    <location>
        <begin position="102"/>
        <end position="115"/>
    </location>
</feature>
<dbReference type="AlphaFoldDB" id="A0A919CFC4"/>
<dbReference type="InterPro" id="IPR039422">
    <property type="entry name" value="MarR/SlyA-like"/>
</dbReference>
<dbReference type="SMART" id="SM00347">
    <property type="entry name" value="HTH_MARR"/>
    <property type="match status" value="1"/>
</dbReference>
<feature type="domain" description="HTH marR-type" evidence="2">
    <location>
        <begin position="8"/>
        <end position="143"/>
    </location>
</feature>
<dbReference type="EMBL" id="BMXL01000003">
    <property type="protein sequence ID" value="GHD17906.1"/>
    <property type="molecule type" value="Genomic_DNA"/>
</dbReference>
<dbReference type="PROSITE" id="PS50995">
    <property type="entry name" value="HTH_MARR_2"/>
    <property type="match status" value="1"/>
</dbReference>
<evidence type="ECO:0000259" key="2">
    <source>
        <dbReference type="PROSITE" id="PS50995"/>
    </source>
</evidence>
<feature type="region of interest" description="Disordered" evidence="1">
    <location>
        <begin position="94"/>
        <end position="115"/>
    </location>
</feature>
<dbReference type="InterPro" id="IPR036388">
    <property type="entry name" value="WH-like_DNA-bd_sf"/>
</dbReference>
<organism evidence="3 4">
    <name type="scientific">Nocardiopsis kunsanensis</name>
    <dbReference type="NCBI Taxonomy" id="141693"/>
    <lineage>
        <taxon>Bacteria</taxon>
        <taxon>Bacillati</taxon>
        <taxon>Actinomycetota</taxon>
        <taxon>Actinomycetes</taxon>
        <taxon>Streptosporangiales</taxon>
        <taxon>Nocardiopsidaceae</taxon>
        <taxon>Nocardiopsis</taxon>
    </lineage>
</organism>
<dbReference type="InterPro" id="IPR036390">
    <property type="entry name" value="WH_DNA-bd_sf"/>
</dbReference>
<dbReference type="Pfam" id="PF12802">
    <property type="entry name" value="MarR_2"/>
    <property type="match status" value="1"/>
</dbReference>
<keyword evidence="4" id="KW-1185">Reference proteome</keyword>
<accession>A0A919CFC4</accession>
<dbReference type="Proteomes" id="UP000654947">
    <property type="component" value="Unassembled WGS sequence"/>
</dbReference>
<dbReference type="PANTHER" id="PTHR33164:SF43">
    <property type="entry name" value="HTH-TYPE TRANSCRIPTIONAL REPRESSOR YETL"/>
    <property type="match status" value="1"/>
</dbReference>
<sequence>MSQAPGPETSLLGEASLTASRLHGRLLAAHDRMARASGLTAARWQILETVAERPRTVSDTARHLGTRRQSVQRIADALVDAGLAEYLPNPAHSRARLLSPTEEGHEALRGPAPERTRMARALLAELGEEELRHTLARMEALSEAVARWERR</sequence>
<evidence type="ECO:0000256" key="1">
    <source>
        <dbReference type="SAM" id="MobiDB-lite"/>
    </source>
</evidence>
<proteinExistence type="predicted"/>
<evidence type="ECO:0000313" key="3">
    <source>
        <dbReference type="EMBL" id="GHD17906.1"/>
    </source>
</evidence>
<comment type="caution">
    <text evidence="3">The sequence shown here is derived from an EMBL/GenBank/DDBJ whole genome shotgun (WGS) entry which is preliminary data.</text>
</comment>
<dbReference type="GO" id="GO:0003700">
    <property type="term" value="F:DNA-binding transcription factor activity"/>
    <property type="evidence" value="ECO:0007669"/>
    <property type="project" value="InterPro"/>
</dbReference>
<dbReference type="InterPro" id="IPR000835">
    <property type="entry name" value="HTH_MarR-typ"/>
</dbReference>
<name>A0A919CFC4_9ACTN</name>
<dbReference type="PANTHER" id="PTHR33164">
    <property type="entry name" value="TRANSCRIPTIONAL REGULATOR, MARR FAMILY"/>
    <property type="match status" value="1"/>
</dbReference>
<evidence type="ECO:0000313" key="4">
    <source>
        <dbReference type="Proteomes" id="UP000654947"/>
    </source>
</evidence>
<dbReference type="SUPFAM" id="SSF46785">
    <property type="entry name" value="Winged helix' DNA-binding domain"/>
    <property type="match status" value="1"/>
</dbReference>